<gene>
    <name evidence="1" type="ORF">EVAR_31302_1</name>
</gene>
<reference evidence="1 2" key="1">
    <citation type="journal article" date="2019" name="Commun. Biol.">
        <title>The bagworm genome reveals a unique fibroin gene that provides high tensile strength.</title>
        <authorList>
            <person name="Kono N."/>
            <person name="Nakamura H."/>
            <person name="Ohtoshi R."/>
            <person name="Tomita M."/>
            <person name="Numata K."/>
            <person name="Arakawa K."/>
        </authorList>
    </citation>
    <scope>NUCLEOTIDE SEQUENCE [LARGE SCALE GENOMIC DNA]</scope>
</reference>
<comment type="caution">
    <text evidence="1">The sequence shown here is derived from an EMBL/GenBank/DDBJ whole genome shotgun (WGS) entry which is preliminary data.</text>
</comment>
<organism evidence="1 2">
    <name type="scientific">Eumeta variegata</name>
    <name type="common">Bagworm moth</name>
    <name type="synonym">Eumeta japonica</name>
    <dbReference type="NCBI Taxonomy" id="151549"/>
    <lineage>
        <taxon>Eukaryota</taxon>
        <taxon>Metazoa</taxon>
        <taxon>Ecdysozoa</taxon>
        <taxon>Arthropoda</taxon>
        <taxon>Hexapoda</taxon>
        <taxon>Insecta</taxon>
        <taxon>Pterygota</taxon>
        <taxon>Neoptera</taxon>
        <taxon>Endopterygota</taxon>
        <taxon>Lepidoptera</taxon>
        <taxon>Glossata</taxon>
        <taxon>Ditrysia</taxon>
        <taxon>Tineoidea</taxon>
        <taxon>Psychidae</taxon>
        <taxon>Oiketicinae</taxon>
        <taxon>Eumeta</taxon>
    </lineage>
</organism>
<dbReference type="Proteomes" id="UP000299102">
    <property type="component" value="Unassembled WGS sequence"/>
</dbReference>
<evidence type="ECO:0000313" key="1">
    <source>
        <dbReference type="EMBL" id="GBP41177.1"/>
    </source>
</evidence>
<accession>A0A4C1VS60</accession>
<proteinExistence type="predicted"/>
<dbReference type="EMBL" id="BGZK01000394">
    <property type="protein sequence ID" value="GBP41177.1"/>
    <property type="molecule type" value="Genomic_DNA"/>
</dbReference>
<evidence type="ECO:0000313" key="2">
    <source>
        <dbReference type="Proteomes" id="UP000299102"/>
    </source>
</evidence>
<name>A0A4C1VS60_EUMVA</name>
<dbReference type="AlphaFoldDB" id="A0A4C1VS60"/>
<protein>
    <submittedName>
        <fullName evidence="1">Uncharacterized protein</fullName>
    </submittedName>
</protein>
<sequence length="113" mass="11896">MTYDCALSGRTGPAAAAGVTAPAAPPRLNTAARALVMWMPSLCLCEATMFAHAVACKITFFFLESQSYFIFALDLGLDPDLKAGKVSHLDSGFDYNLTFAIGLVSGPTFVPNG</sequence>
<keyword evidence="2" id="KW-1185">Reference proteome</keyword>